<accession>F9QC39</accession>
<comment type="caution">
    <text evidence="1">The sequence shown here is derived from an EMBL/GenBank/DDBJ whole genome shotgun (WGS) entry which is preliminary data.</text>
</comment>
<dbReference type="STRING" id="1035188.HMPREF9952_1047"/>
<evidence type="ECO:0000313" key="1">
    <source>
        <dbReference type="EMBL" id="EGV04810.1"/>
    </source>
</evidence>
<sequence length="59" mass="6610">MSASVNAIFSDGLEQVFIHTLANYLRLLSAKIPAILATFLLQIKNNRALKRGYVECCIR</sequence>
<dbReference type="Proteomes" id="UP000006235">
    <property type="component" value="Unassembled WGS sequence"/>
</dbReference>
<dbReference type="AlphaFoldDB" id="F9QC39"/>
<gene>
    <name evidence="1" type="ORF">HMPREF9952_1047</name>
</gene>
<protein>
    <submittedName>
        <fullName evidence="1">Conserved domain protein</fullName>
    </submittedName>
</protein>
<dbReference type="EMBL" id="AFUV01000025">
    <property type="protein sequence ID" value="EGV04810.1"/>
    <property type="molecule type" value="Genomic_DNA"/>
</dbReference>
<proteinExistence type="predicted"/>
<organism evidence="1 2">
    <name type="scientific">Haemophilus pittmaniae HK 85</name>
    <dbReference type="NCBI Taxonomy" id="1035188"/>
    <lineage>
        <taxon>Bacteria</taxon>
        <taxon>Pseudomonadati</taxon>
        <taxon>Pseudomonadota</taxon>
        <taxon>Gammaproteobacteria</taxon>
        <taxon>Pasteurellales</taxon>
        <taxon>Pasteurellaceae</taxon>
        <taxon>Haemophilus</taxon>
    </lineage>
</organism>
<evidence type="ECO:0000313" key="2">
    <source>
        <dbReference type="Proteomes" id="UP000006235"/>
    </source>
</evidence>
<reference evidence="1 2" key="1">
    <citation type="submission" date="2011-07" db="EMBL/GenBank/DDBJ databases">
        <authorList>
            <person name="Harkins D.M."/>
            <person name="Madupu R."/>
            <person name="Durkin A.S."/>
            <person name="Torralba M."/>
            <person name="Methe B."/>
            <person name="Sutton G.G."/>
            <person name="Nelson K.E."/>
        </authorList>
    </citation>
    <scope>NUCLEOTIDE SEQUENCE [LARGE SCALE GENOMIC DNA]</scope>
    <source>
        <strain evidence="1 2">HK 85</strain>
    </source>
</reference>
<name>F9QC39_9PAST</name>